<organism evidence="1 2">
    <name type="scientific">Pseudomonas brassicacearum</name>
    <dbReference type="NCBI Taxonomy" id="930166"/>
    <lineage>
        <taxon>Bacteria</taxon>
        <taxon>Pseudomonadati</taxon>
        <taxon>Pseudomonadota</taxon>
        <taxon>Gammaproteobacteria</taxon>
        <taxon>Pseudomonadales</taxon>
        <taxon>Pseudomonadaceae</taxon>
        <taxon>Pseudomonas</taxon>
    </lineage>
</organism>
<dbReference type="EMBL" id="MOBI01000033">
    <property type="protein sequence ID" value="ROM90335.1"/>
    <property type="molecule type" value="Genomic_DNA"/>
</dbReference>
<proteinExistence type="predicted"/>
<comment type="caution">
    <text evidence="1">The sequence shown here is derived from an EMBL/GenBank/DDBJ whole genome shotgun (WGS) entry which is preliminary data.</text>
</comment>
<accession>A0A423GJF4</accession>
<evidence type="ECO:0000313" key="2">
    <source>
        <dbReference type="Proteomes" id="UP000284684"/>
    </source>
</evidence>
<protein>
    <submittedName>
        <fullName evidence="1">Uncharacterized protein</fullName>
    </submittedName>
</protein>
<name>A0A423GJF4_9PSED</name>
<dbReference type="RefSeq" id="WP_123585090.1">
    <property type="nucleotide sequence ID" value="NZ_MOBI01000033.1"/>
</dbReference>
<dbReference type="Proteomes" id="UP000284684">
    <property type="component" value="Unassembled WGS sequence"/>
</dbReference>
<sequence>MNTMKYLPRLSQSYPTVSVNDRKFKVYGVFSDPSKVACFPSQEELVSRIGEMTGAPTDPADHGLGFAIVHLALDGDYLLLSQWVDANMLQHRVYKCVVDNRKLTNVESLAETGIIACVWELEIMKFERDSWVRTMLNASPDAVRQPTGDPEAYLQSTYTGWV</sequence>
<evidence type="ECO:0000313" key="1">
    <source>
        <dbReference type="EMBL" id="ROM90335.1"/>
    </source>
</evidence>
<reference evidence="1 2" key="1">
    <citation type="submission" date="2016-10" db="EMBL/GenBank/DDBJ databases">
        <title>Comparative genome analysis of multiple Pseudomonas spp. focuses on biocontrol and plant growth promoting traits.</title>
        <authorList>
            <person name="Tao X.-Y."/>
            <person name="Taylor C.G."/>
        </authorList>
    </citation>
    <scope>NUCLEOTIDE SEQUENCE [LARGE SCALE GENOMIC DNA]</scope>
    <source>
        <strain evidence="1 2">37D10</strain>
    </source>
</reference>
<dbReference type="AlphaFoldDB" id="A0A423GJF4"/>
<gene>
    <name evidence="1" type="ORF">BK658_26770</name>
</gene>